<dbReference type="PANTHER" id="PTHR36978:SF4">
    <property type="entry name" value="P-LOOP CONTAINING NUCLEOSIDE TRIPHOSPHATE HYDROLASE PROTEIN"/>
    <property type="match status" value="1"/>
</dbReference>
<protein>
    <recommendedName>
        <fullName evidence="3">Sulfotransferase family protein</fullName>
    </recommendedName>
</protein>
<dbReference type="Gene3D" id="3.40.50.300">
    <property type="entry name" value="P-loop containing nucleotide triphosphate hydrolases"/>
    <property type="match status" value="1"/>
</dbReference>
<organism evidence="2">
    <name type="scientific">uncultured Rubrobacteraceae bacterium</name>
    <dbReference type="NCBI Taxonomy" id="349277"/>
    <lineage>
        <taxon>Bacteria</taxon>
        <taxon>Bacillati</taxon>
        <taxon>Actinomycetota</taxon>
        <taxon>Rubrobacteria</taxon>
        <taxon>Rubrobacterales</taxon>
        <taxon>Rubrobacteraceae</taxon>
        <taxon>environmental samples</taxon>
    </lineage>
</organism>
<keyword evidence="1" id="KW-1133">Transmembrane helix</keyword>
<accession>A0A6J4T9K9</accession>
<dbReference type="Pfam" id="PF17784">
    <property type="entry name" value="Sulfotransfer_4"/>
    <property type="match status" value="1"/>
</dbReference>
<dbReference type="PANTHER" id="PTHR36978">
    <property type="entry name" value="P-LOOP CONTAINING NUCLEOTIDE TRIPHOSPHATE HYDROLASE"/>
    <property type="match status" value="1"/>
</dbReference>
<dbReference type="InterPro" id="IPR027417">
    <property type="entry name" value="P-loop_NTPase"/>
</dbReference>
<keyword evidence="1" id="KW-0472">Membrane</keyword>
<dbReference type="InterPro" id="IPR040632">
    <property type="entry name" value="Sulfotransfer_4"/>
</dbReference>
<name>A0A6J4T9K9_9ACTN</name>
<evidence type="ECO:0008006" key="3">
    <source>
        <dbReference type="Google" id="ProtNLM"/>
    </source>
</evidence>
<dbReference type="SUPFAM" id="SSF52540">
    <property type="entry name" value="P-loop containing nucleoside triphosphate hydrolases"/>
    <property type="match status" value="1"/>
</dbReference>
<evidence type="ECO:0000313" key="2">
    <source>
        <dbReference type="EMBL" id="CAA9517394.1"/>
    </source>
</evidence>
<sequence length="250" mass="28026">MRVIGAGFGRTGTTSLKAALETLGFAPCYHMTEVFAHPRHAEVWRSAWRGEPVDWDALLGPYEATVDWPGCTFYAELMERYPDAKVLLSVRDPDRWYESTRTTIYELSRVNAASRTARVAFGLVSLLTFGGFATTGAAEEIIWNGTFDGRFEDRPHAIGILERHSEEVKRRVPPDRLLVYEVREGWGPLCEFLGVPEPYEPFPHLNDAAGMRRGIRMLRALSVAVPTFLGLLAGTLLLLFVRRSRGQAPS</sequence>
<dbReference type="EMBL" id="CADCVK010000504">
    <property type="protein sequence ID" value="CAA9517394.1"/>
    <property type="molecule type" value="Genomic_DNA"/>
</dbReference>
<proteinExistence type="predicted"/>
<dbReference type="AlphaFoldDB" id="A0A6J4T9K9"/>
<keyword evidence="1" id="KW-0812">Transmembrane</keyword>
<reference evidence="2" key="1">
    <citation type="submission" date="2020-02" db="EMBL/GenBank/DDBJ databases">
        <authorList>
            <person name="Meier V. D."/>
        </authorList>
    </citation>
    <scope>NUCLEOTIDE SEQUENCE</scope>
    <source>
        <strain evidence="2">AVDCRST_MAG12</strain>
    </source>
</reference>
<evidence type="ECO:0000256" key="1">
    <source>
        <dbReference type="SAM" id="Phobius"/>
    </source>
</evidence>
<feature type="transmembrane region" description="Helical" evidence="1">
    <location>
        <begin position="220"/>
        <end position="241"/>
    </location>
</feature>
<gene>
    <name evidence="2" type="ORF">AVDCRST_MAG12-3562</name>
</gene>